<evidence type="ECO:0000313" key="2">
    <source>
        <dbReference type="Proteomes" id="UP000091820"/>
    </source>
</evidence>
<proteinExistence type="predicted"/>
<reference evidence="1" key="2">
    <citation type="submission" date="2020-05" db="UniProtKB">
        <authorList>
            <consortium name="EnsemblMetazoa"/>
        </authorList>
    </citation>
    <scope>IDENTIFICATION</scope>
    <source>
        <strain evidence="1">IAEA</strain>
    </source>
</reference>
<organism evidence="1 2">
    <name type="scientific">Glossina brevipalpis</name>
    <dbReference type="NCBI Taxonomy" id="37001"/>
    <lineage>
        <taxon>Eukaryota</taxon>
        <taxon>Metazoa</taxon>
        <taxon>Ecdysozoa</taxon>
        <taxon>Arthropoda</taxon>
        <taxon>Hexapoda</taxon>
        <taxon>Insecta</taxon>
        <taxon>Pterygota</taxon>
        <taxon>Neoptera</taxon>
        <taxon>Endopterygota</taxon>
        <taxon>Diptera</taxon>
        <taxon>Brachycera</taxon>
        <taxon>Muscomorpha</taxon>
        <taxon>Hippoboscoidea</taxon>
        <taxon>Glossinidae</taxon>
        <taxon>Glossina</taxon>
    </lineage>
</organism>
<sequence length="115" mass="13259">MTYRVAYCKVYREVNHIAYRITHPIKCGLTTHVSVTCTKACVPYLCAALYFCILWLLGDIFCSHKENFDTVSSDSIHNICDNLETIADAYNLANECEQISLKNYRKVSLKYYLKS</sequence>
<protein>
    <submittedName>
        <fullName evidence="1">Uncharacterized protein</fullName>
    </submittedName>
</protein>
<dbReference type="Proteomes" id="UP000091820">
    <property type="component" value="Unassembled WGS sequence"/>
</dbReference>
<reference evidence="2" key="1">
    <citation type="submission" date="2014-03" db="EMBL/GenBank/DDBJ databases">
        <authorList>
            <person name="Aksoy S."/>
            <person name="Warren W."/>
            <person name="Wilson R.K."/>
        </authorList>
    </citation>
    <scope>NUCLEOTIDE SEQUENCE [LARGE SCALE GENOMIC DNA]</scope>
    <source>
        <strain evidence="2">IAEA</strain>
    </source>
</reference>
<dbReference type="AlphaFoldDB" id="A0A1A9W3W1"/>
<accession>A0A1A9W3W1</accession>
<name>A0A1A9W3W1_9MUSC</name>
<evidence type="ECO:0000313" key="1">
    <source>
        <dbReference type="EnsemblMetazoa" id="GBRI005427-PA"/>
    </source>
</evidence>
<keyword evidence="2" id="KW-1185">Reference proteome</keyword>
<dbReference type="EnsemblMetazoa" id="GBRI005427-RA">
    <property type="protein sequence ID" value="GBRI005427-PA"/>
    <property type="gene ID" value="GBRI005427"/>
</dbReference>
<dbReference type="VEuPathDB" id="VectorBase:GBRI005427"/>